<dbReference type="OrthoDB" id="2192003at2759"/>
<reference evidence="7 8" key="2">
    <citation type="submission" date="2014-03" db="EMBL/GenBank/DDBJ databases">
        <title>The Genome Sequence of Anncaliia algerae insect isolate PRA339.</title>
        <authorList>
            <consortium name="The Broad Institute Genome Sequencing Platform"/>
            <consortium name="The Broad Institute Genome Sequencing Center for Infectious Disease"/>
            <person name="Cuomo C."/>
            <person name="Becnel J."/>
            <person name="Sanscrainte N."/>
            <person name="Walker B."/>
            <person name="Young S.K."/>
            <person name="Zeng Q."/>
            <person name="Gargeya S."/>
            <person name="Fitzgerald M."/>
            <person name="Haas B."/>
            <person name="Abouelleil A."/>
            <person name="Alvarado L."/>
            <person name="Arachchi H.M."/>
            <person name="Berlin A.M."/>
            <person name="Chapman S.B."/>
            <person name="Dewar J."/>
            <person name="Goldberg J."/>
            <person name="Griggs A."/>
            <person name="Gujja S."/>
            <person name="Hansen M."/>
            <person name="Howarth C."/>
            <person name="Imamovic A."/>
            <person name="Larimer J."/>
            <person name="McCowan C."/>
            <person name="Murphy C."/>
            <person name="Neiman D."/>
            <person name="Pearson M."/>
            <person name="Priest M."/>
            <person name="Roberts A."/>
            <person name="Saif S."/>
            <person name="Shea T."/>
            <person name="Sisk P."/>
            <person name="Sykes S."/>
            <person name="Wortman J."/>
            <person name="Nusbaum C."/>
            <person name="Birren B."/>
        </authorList>
    </citation>
    <scope>NUCLEOTIDE SEQUENCE [LARGE SCALE GENOMIC DNA]</scope>
    <source>
        <strain evidence="7 8">PRA339</strain>
    </source>
</reference>
<feature type="domain" description="Major facilitator superfamily associated" evidence="6">
    <location>
        <begin position="13"/>
        <end position="387"/>
    </location>
</feature>
<keyword evidence="3 5" id="KW-1133">Transmembrane helix</keyword>
<feature type="transmembrane region" description="Helical" evidence="5">
    <location>
        <begin position="402"/>
        <end position="423"/>
    </location>
</feature>
<dbReference type="EMBL" id="KK365134">
    <property type="protein sequence ID" value="KCZ81958.1"/>
    <property type="molecule type" value="Genomic_DNA"/>
</dbReference>
<dbReference type="Gene3D" id="1.20.1250.20">
    <property type="entry name" value="MFS general substrate transporter like domains"/>
    <property type="match status" value="2"/>
</dbReference>
<feature type="transmembrane region" description="Helical" evidence="5">
    <location>
        <begin position="139"/>
        <end position="158"/>
    </location>
</feature>
<evidence type="ECO:0000313" key="8">
    <source>
        <dbReference type="Proteomes" id="UP000030655"/>
    </source>
</evidence>
<evidence type="ECO:0000256" key="2">
    <source>
        <dbReference type="ARBA" id="ARBA00022692"/>
    </source>
</evidence>
<keyword evidence="8" id="KW-1185">Reference proteome</keyword>
<evidence type="ECO:0000256" key="1">
    <source>
        <dbReference type="ARBA" id="ARBA00004141"/>
    </source>
</evidence>
<evidence type="ECO:0000256" key="3">
    <source>
        <dbReference type="ARBA" id="ARBA00022989"/>
    </source>
</evidence>
<feature type="transmembrane region" description="Helical" evidence="5">
    <location>
        <begin position="296"/>
        <end position="314"/>
    </location>
</feature>
<reference evidence="8" key="1">
    <citation type="submission" date="2013-02" db="EMBL/GenBank/DDBJ databases">
        <authorList>
            <consortium name="The Broad Institute Genome Sequencing Platform"/>
            <person name="Cuomo C."/>
            <person name="Becnel J."/>
            <person name="Sanscrainte N."/>
            <person name="Walker B."/>
            <person name="Young S.K."/>
            <person name="Zeng Q."/>
            <person name="Gargeya S."/>
            <person name="Fitzgerald M."/>
            <person name="Haas B."/>
            <person name="Abouelleil A."/>
            <person name="Alvarado L."/>
            <person name="Arachchi H.M."/>
            <person name="Berlin A.M."/>
            <person name="Chapman S.B."/>
            <person name="Dewar J."/>
            <person name="Goldberg J."/>
            <person name="Griggs A."/>
            <person name="Gujja S."/>
            <person name="Hansen M."/>
            <person name="Howarth C."/>
            <person name="Imamovic A."/>
            <person name="Larimer J."/>
            <person name="McCowan C."/>
            <person name="Murphy C."/>
            <person name="Neiman D."/>
            <person name="Pearson M."/>
            <person name="Priest M."/>
            <person name="Roberts A."/>
            <person name="Saif S."/>
            <person name="Shea T."/>
            <person name="Sisk P."/>
            <person name="Sykes S."/>
            <person name="Wortman J."/>
            <person name="Nusbaum C."/>
            <person name="Birren B."/>
        </authorList>
    </citation>
    <scope>NUCLEOTIDE SEQUENCE [LARGE SCALE GENOMIC DNA]</scope>
    <source>
        <strain evidence="8">PRA339</strain>
    </source>
</reference>
<dbReference type="InterPro" id="IPR024989">
    <property type="entry name" value="MFS_assoc_dom"/>
</dbReference>
<dbReference type="VEuPathDB" id="MicrosporidiaDB:H312_00601"/>
<feature type="transmembrane region" description="Helical" evidence="5">
    <location>
        <begin position="366"/>
        <end position="387"/>
    </location>
</feature>
<gene>
    <name evidence="7" type="ORF">H312_00601</name>
</gene>
<organism evidence="7 8">
    <name type="scientific">Anncaliia algerae PRA339</name>
    <dbReference type="NCBI Taxonomy" id="1288291"/>
    <lineage>
        <taxon>Eukaryota</taxon>
        <taxon>Fungi</taxon>
        <taxon>Fungi incertae sedis</taxon>
        <taxon>Microsporidia</taxon>
        <taxon>Tubulinosematoidea</taxon>
        <taxon>Tubulinosematidae</taxon>
        <taxon>Anncaliia</taxon>
    </lineage>
</organism>
<name>A0A059F3V1_9MICR</name>
<dbReference type="SUPFAM" id="SSF103473">
    <property type="entry name" value="MFS general substrate transporter"/>
    <property type="match status" value="1"/>
</dbReference>
<keyword evidence="2 5" id="KW-0812">Transmembrane</keyword>
<comment type="subcellular location">
    <subcellularLocation>
        <location evidence="1">Membrane</location>
        <topology evidence="1">Multi-pass membrane protein</topology>
    </subcellularLocation>
</comment>
<evidence type="ECO:0000259" key="6">
    <source>
        <dbReference type="Pfam" id="PF12832"/>
    </source>
</evidence>
<dbReference type="GO" id="GO:0016020">
    <property type="term" value="C:membrane"/>
    <property type="evidence" value="ECO:0007669"/>
    <property type="project" value="UniProtKB-SubCell"/>
</dbReference>
<evidence type="ECO:0000256" key="4">
    <source>
        <dbReference type="ARBA" id="ARBA00023136"/>
    </source>
</evidence>
<evidence type="ECO:0000256" key="5">
    <source>
        <dbReference type="SAM" id="Phobius"/>
    </source>
</evidence>
<evidence type="ECO:0000313" key="7">
    <source>
        <dbReference type="EMBL" id="KCZ81958.1"/>
    </source>
</evidence>
<feature type="transmembrane region" description="Helical" evidence="5">
    <location>
        <begin position="230"/>
        <end position="249"/>
    </location>
</feature>
<accession>A0A059F3V1</accession>
<dbReference type="HOGENOM" id="CLU_626948_0_0_1"/>
<dbReference type="AlphaFoldDB" id="A0A059F3V1"/>
<proteinExistence type="predicted"/>
<sequence>MRKILQLLWYTDFFTYSCLFSIQSYIKPILISNSNIKCRETSLLDMFTITRMFTAYFFTYMSDKYRARYLVAMLCLLGYCIVVTCITFLLPVLGANEFGFKIIFINFLYEAFESGILPLLETMSVTLSTKYGGKYSYGIMRSALVLGRISGHFLPVIYNKLIINDTSSNRNHFFSMITWATIAFPLLFMMHKRCSIIEVVLEDIPIKCGGAVDANVKESNVFTHLKEIMFSEYAFILISVMFFGVYKIAIVNYQSLFTNAIFNDSKYTAMIYIFRSIPELFTTLIAPFFEGIIGNIGLVFFGGTSGLIKTFSYAFFPIDWNRGSKMLFLCILEIFKAIFCDWICYGSTKLTESYNPMYRRATAQGLFNGFFNGACAFISGIIGYIVLEDNISESNIYTLKSFFFISGCFGVVGCIILIGLYIYKYVASKRKETINNL</sequence>
<dbReference type="InterPro" id="IPR036259">
    <property type="entry name" value="MFS_trans_sf"/>
</dbReference>
<dbReference type="Proteomes" id="UP000030655">
    <property type="component" value="Unassembled WGS sequence"/>
</dbReference>
<feature type="transmembrane region" description="Helical" evidence="5">
    <location>
        <begin position="170"/>
        <end position="188"/>
    </location>
</feature>
<dbReference type="Pfam" id="PF12832">
    <property type="entry name" value="MFS_1_like"/>
    <property type="match status" value="1"/>
</dbReference>
<keyword evidence="4 5" id="KW-0472">Membrane</keyword>
<feature type="transmembrane region" description="Helical" evidence="5">
    <location>
        <begin position="269"/>
        <end position="289"/>
    </location>
</feature>
<protein>
    <recommendedName>
        <fullName evidence="6">Major facilitator superfamily associated domain-containing protein</fullName>
    </recommendedName>
</protein>
<feature type="transmembrane region" description="Helical" evidence="5">
    <location>
        <begin position="69"/>
        <end position="92"/>
    </location>
</feature>